<dbReference type="GO" id="GO:0032259">
    <property type="term" value="P:methylation"/>
    <property type="evidence" value="ECO:0007669"/>
    <property type="project" value="UniProtKB-KW"/>
</dbReference>
<comment type="function">
    <text evidence="5">Catalyzes the methylation of C-1 in cobalt-precorrin-5B to form cobalt-precorrin-6A.</text>
</comment>
<accession>A0A2R4MI88</accession>
<comment type="pathway">
    <text evidence="5">Cofactor biosynthesis; adenosylcobalamin biosynthesis; cob(II)yrinate a,c-diamide from sirohydrochlorin (anaerobic route): step 6/10.</text>
</comment>
<reference evidence="6 7" key="1">
    <citation type="submission" date="2017-05" db="EMBL/GenBank/DDBJ databases">
        <title>Genome Analysis of Maritalea myrionectae HL2708#5.</title>
        <authorList>
            <consortium name="Cotde Inc.-PKNU"/>
            <person name="Jang D."/>
            <person name="Oh H.-M."/>
        </authorList>
    </citation>
    <scope>NUCLEOTIDE SEQUENCE [LARGE SCALE GENOMIC DNA]</scope>
    <source>
        <strain evidence="6 7">HL2708#5</strain>
    </source>
</reference>
<dbReference type="GO" id="GO:0019251">
    <property type="term" value="P:anaerobic cobalamin biosynthetic process"/>
    <property type="evidence" value="ECO:0007669"/>
    <property type="project" value="UniProtKB-UniRule"/>
</dbReference>
<evidence type="ECO:0000256" key="5">
    <source>
        <dbReference type="HAMAP-Rule" id="MF_00787"/>
    </source>
</evidence>
<dbReference type="STRING" id="1122213.GCA_000423365_00840"/>
<keyword evidence="4 5" id="KW-0949">S-adenosyl-L-methionine</keyword>
<keyword evidence="7" id="KW-1185">Reference proteome</keyword>
<keyword evidence="1 5" id="KW-0169">Cobalamin biosynthesis</keyword>
<evidence type="ECO:0000256" key="2">
    <source>
        <dbReference type="ARBA" id="ARBA00022603"/>
    </source>
</evidence>
<gene>
    <name evidence="5" type="primary">cbiD</name>
    <name evidence="6" type="ORF">MXMO3_03147</name>
</gene>
<dbReference type="UniPathway" id="UPA00148">
    <property type="reaction ID" value="UER00227"/>
</dbReference>
<dbReference type="PANTHER" id="PTHR35863">
    <property type="entry name" value="COBALT-PRECORRIN-5B C(1)-METHYLTRANSFERASE"/>
    <property type="match status" value="1"/>
</dbReference>
<dbReference type="EMBL" id="CP021330">
    <property type="protein sequence ID" value="AVX05653.1"/>
    <property type="molecule type" value="Genomic_DNA"/>
</dbReference>
<dbReference type="AlphaFoldDB" id="A0A2R4MI88"/>
<dbReference type="Gene3D" id="3.30.2110.10">
    <property type="entry name" value="CbiD-like"/>
    <property type="match status" value="1"/>
</dbReference>
<dbReference type="NCBIfam" id="NF000849">
    <property type="entry name" value="PRK00075.1-1"/>
    <property type="match status" value="1"/>
</dbReference>
<keyword evidence="3 5" id="KW-0808">Transferase</keyword>
<name>A0A2R4MI88_9HYPH</name>
<dbReference type="InterPro" id="IPR002748">
    <property type="entry name" value="CbiD"/>
</dbReference>
<proteinExistence type="inferred from homology"/>
<evidence type="ECO:0000256" key="4">
    <source>
        <dbReference type="ARBA" id="ARBA00022691"/>
    </source>
</evidence>
<evidence type="ECO:0000313" key="7">
    <source>
        <dbReference type="Proteomes" id="UP000258927"/>
    </source>
</evidence>
<comment type="similarity">
    <text evidence="5">Belongs to the CbiD family.</text>
</comment>
<organism evidence="6 7">
    <name type="scientific">Maritalea myrionectae</name>
    <dbReference type="NCBI Taxonomy" id="454601"/>
    <lineage>
        <taxon>Bacteria</taxon>
        <taxon>Pseudomonadati</taxon>
        <taxon>Pseudomonadota</taxon>
        <taxon>Alphaproteobacteria</taxon>
        <taxon>Hyphomicrobiales</taxon>
        <taxon>Devosiaceae</taxon>
        <taxon>Maritalea</taxon>
    </lineage>
</organism>
<dbReference type="Proteomes" id="UP000258927">
    <property type="component" value="Chromosome"/>
</dbReference>
<evidence type="ECO:0000256" key="3">
    <source>
        <dbReference type="ARBA" id="ARBA00022679"/>
    </source>
</evidence>
<dbReference type="HAMAP" id="MF_00787">
    <property type="entry name" value="CbiD"/>
    <property type="match status" value="1"/>
</dbReference>
<dbReference type="NCBIfam" id="TIGR00312">
    <property type="entry name" value="cbiD"/>
    <property type="match status" value="1"/>
</dbReference>
<dbReference type="KEGG" id="mmyr:MXMO3_03147"/>
<dbReference type="RefSeq" id="WP_117396468.1">
    <property type="nucleotide sequence ID" value="NZ_CP021330.1"/>
</dbReference>
<dbReference type="Pfam" id="PF01888">
    <property type="entry name" value="CbiD"/>
    <property type="match status" value="1"/>
</dbReference>
<dbReference type="SUPFAM" id="SSF111342">
    <property type="entry name" value="CbiD-like"/>
    <property type="match status" value="1"/>
</dbReference>
<dbReference type="InterPro" id="IPR036074">
    <property type="entry name" value="CbiD_sf"/>
</dbReference>
<evidence type="ECO:0000313" key="6">
    <source>
        <dbReference type="EMBL" id="AVX05653.1"/>
    </source>
</evidence>
<dbReference type="GO" id="GO:0043780">
    <property type="term" value="F:cobalt-precorrin-5B C1-methyltransferase activity"/>
    <property type="evidence" value="ECO:0007669"/>
    <property type="project" value="RHEA"/>
</dbReference>
<comment type="catalytic activity">
    <reaction evidence="5">
        <text>Co-precorrin-5B + S-adenosyl-L-methionine = Co-precorrin-6A + S-adenosyl-L-homocysteine</text>
        <dbReference type="Rhea" id="RHEA:26285"/>
        <dbReference type="ChEBI" id="CHEBI:57856"/>
        <dbReference type="ChEBI" id="CHEBI:59789"/>
        <dbReference type="ChEBI" id="CHEBI:60063"/>
        <dbReference type="ChEBI" id="CHEBI:60064"/>
        <dbReference type="EC" id="2.1.1.195"/>
    </reaction>
</comment>
<dbReference type="PIRSF" id="PIRSF026782">
    <property type="entry name" value="CbiD"/>
    <property type="match status" value="1"/>
</dbReference>
<sequence>MVASTQDSVNEKGTALKRGWTTGACATAATSAALYGLFSDAFKDPIQITLPGGQTPDFALAAEERGDDFAMCGIVKDAGDDPDVTHGAMVRATVRQLPEGSGVQFKAGKGVGMVTKPGLPIPPGEPAINPVPRKMMIEHCEKICAELGARADIEITISVDNGEALAQQTWNPRLGIVGGLSILGTTGIVVPFSCAAWIHSIHRGIDVARAEGLPHVVGSTGDASEKAAQKHLGLPLQAYLDMGDFAGGLLKYLKANPVPNLTICGGFAKITKLAEGHLDLHSGRSQVGFDWLAEQAQSLGASETLCNEIRGANTAKHVLELCTEADIDIAERIAVLAAAVAQRVLRNKDIHVSVLVTDRKGVIIAES</sequence>
<dbReference type="PANTHER" id="PTHR35863:SF1">
    <property type="entry name" value="COBALT-PRECORRIN-5B C(1)-METHYLTRANSFERASE"/>
    <property type="match status" value="1"/>
</dbReference>
<protein>
    <recommendedName>
        <fullName evidence="5">Cobalt-precorrin-5B C(1)-methyltransferase</fullName>
        <ecNumber evidence="5">2.1.1.195</ecNumber>
    </recommendedName>
    <alternativeName>
        <fullName evidence="5">Cobalt-precorrin-6A synthase</fullName>
    </alternativeName>
</protein>
<evidence type="ECO:0000256" key="1">
    <source>
        <dbReference type="ARBA" id="ARBA00022573"/>
    </source>
</evidence>
<dbReference type="EC" id="2.1.1.195" evidence="5"/>
<keyword evidence="2 5" id="KW-0489">Methyltransferase</keyword>